<gene>
    <name evidence="2" type="ORF">SAMN05444420_104188</name>
</gene>
<comment type="caution">
    <text evidence="2">The sequence shown here is derived from an EMBL/GenBank/DDBJ whole genome shotgun (WGS) entry which is preliminary data.</text>
</comment>
<dbReference type="EMBL" id="FNND01000004">
    <property type="protein sequence ID" value="SDW83418.1"/>
    <property type="molecule type" value="Genomic_DNA"/>
</dbReference>
<accession>A0A1H2WSC9</accession>
<sequence>MKKATLLYSISFLIMAFPLFTACEKVIELDLDTQEKELVIDAHIDWEKGATGQEQTILLSYTQPYYSQEAPEGASGATVLVADNQGNIFPFVEHIAGTYKNLNFTPALGRRYALMVQYQGKEYVASDILKEVPQLTEDNITQSNDGGLTGDQIMLTLRFDANPNERNNFVLRIKASSDGVTRIYGFNDRYFPDGRFSSKILSRSNKEEEKFKPGDTVEITLFRVSETYMNYIRVLSNNTSNNAGLFSIPNRVRGNIVNRANPQENPLGAFRVAQYSKIIYVIK</sequence>
<feature type="signal peptide" evidence="1">
    <location>
        <begin position="1"/>
        <end position="21"/>
    </location>
</feature>
<evidence type="ECO:0008006" key="4">
    <source>
        <dbReference type="Google" id="ProtNLM"/>
    </source>
</evidence>
<dbReference type="Pfam" id="PF14054">
    <property type="entry name" value="DUF4249"/>
    <property type="match status" value="1"/>
</dbReference>
<feature type="chain" id="PRO_5028909945" description="DUF4249 domain-containing protein" evidence="1">
    <location>
        <begin position="22"/>
        <end position="283"/>
    </location>
</feature>
<proteinExistence type="predicted"/>
<evidence type="ECO:0000313" key="2">
    <source>
        <dbReference type="EMBL" id="SDW83418.1"/>
    </source>
</evidence>
<dbReference type="AlphaFoldDB" id="A0A1H2WSC9"/>
<reference evidence="2 3" key="1">
    <citation type="submission" date="2016-10" db="EMBL/GenBank/DDBJ databases">
        <authorList>
            <person name="Varghese N."/>
            <person name="Submissions S."/>
        </authorList>
    </citation>
    <scope>NUCLEOTIDE SEQUENCE [LARGE SCALE GENOMIC DNA]</scope>
    <source>
        <strain evidence="2 3">DSM 11449</strain>
    </source>
</reference>
<dbReference type="OrthoDB" id="1430047at2"/>
<keyword evidence="1" id="KW-0732">Signal</keyword>
<name>A0A1H2WSC9_9FLAO</name>
<keyword evidence="3" id="KW-1185">Reference proteome</keyword>
<dbReference type="InterPro" id="IPR025345">
    <property type="entry name" value="DUF4249"/>
</dbReference>
<organism evidence="2 3">
    <name type="scientific">Capnocytophaga granulosa</name>
    <dbReference type="NCBI Taxonomy" id="45242"/>
    <lineage>
        <taxon>Bacteria</taxon>
        <taxon>Pseudomonadati</taxon>
        <taxon>Bacteroidota</taxon>
        <taxon>Flavobacteriia</taxon>
        <taxon>Flavobacteriales</taxon>
        <taxon>Flavobacteriaceae</taxon>
        <taxon>Capnocytophaga</taxon>
    </lineage>
</organism>
<dbReference type="Proteomes" id="UP000182771">
    <property type="component" value="Unassembled WGS sequence"/>
</dbReference>
<protein>
    <recommendedName>
        <fullName evidence="4">DUF4249 domain-containing protein</fullName>
    </recommendedName>
</protein>
<evidence type="ECO:0000313" key="3">
    <source>
        <dbReference type="Proteomes" id="UP000182771"/>
    </source>
</evidence>
<evidence type="ECO:0000256" key="1">
    <source>
        <dbReference type="SAM" id="SignalP"/>
    </source>
</evidence>
<dbReference type="PROSITE" id="PS51257">
    <property type="entry name" value="PROKAR_LIPOPROTEIN"/>
    <property type="match status" value="1"/>
</dbReference>